<name>F9XS30_ZYMTI</name>
<dbReference type="HOGENOM" id="CLU_1058474_0_0_1"/>
<dbReference type="Proteomes" id="UP000008062">
    <property type="component" value="Chromosome 20"/>
</dbReference>
<dbReference type="EMBL" id="CM001215">
    <property type="protein sequence ID" value="EGP81897.1"/>
    <property type="molecule type" value="Genomic_DNA"/>
</dbReference>
<protein>
    <submittedName>
        <fullName evidence="1">Uncharacterized protein</fullName>
    </submittedName>
</protein>
<gene>
    <name evidence="1" type="ORF">MYCGRDRAFT_98019</name>
</gene>
<dbReference type="KEGG" id="ztr:MYCGRDRAFT_98019"/>
<proteinExistence type="predicted"/>
<dbReference type="GeneID" id="13396709"/>
<evidence type="ECO:0000313" key="1">
    <source>
        <dbReference type="EMBL" id="EGP81897.1"/>
    </source>
</evidence>
<dbReference type="AlphaFoldDB" id="F9XS30"/>
<evidence type="ECO:0000313" key="2">
    <source>
        <dbReference type="Proteomes" id="UP000008062"/>
    </source>
</evidence>
<reference evidence="1 2" key="1">
    <citation type="journal article" date="2011" name="PLoS Genet.">
        <title>Finished genome of the fungal wheat pathogen Mycosphaerella graminicola reveals dispensome structure, chromosome plasticity, and stealth pathogenesis.</title>
        <authorList>
            <person name="Goodwin S.B."/>
            <person name="Ben M'barek S."/>
            <person name="Dhillon B."/>
            <person name="Wittenberg A.H.J."/>
            <person name="Crane C.F."/>
            <person name="Hane J.K."/>
            <person name="Foster A.J."/>
            <person name="Van der Lee T.A.J."/>
            <person name="Grimwood J."/>
            <person name="Aerts A."/>
            <person name="Antoniw J."/>
            <person name="Bailey A."/>
            <person name="Bluhm B."/>
            <person name="Bowler J."/>
            <person name="Bristow J."/>
            <person name="van der Burgt A."/>
            <person name="Canto-Canche B."/>
            <person name="Churchill A.C.L."/>
            <person name="Conde-Ferraez L."/>
            <person name="Cools H.J."/>
            <person name="Coutinho P.M."/>
            <person name="Csukai M."/>
            <person name="Dehal P."/>
            <person name="De Wit P."/>
            <person name="Donzelli B."/>
            <person name="van de Geest H.C."/>
            <person name="van Ham R.C.H.J."/>
            <person name="Hammond-Kosack K.E."/>
            <person name="Henrissat B."/>
            <person name="Kilian A."/>
            <person name="Kobayashi A.K."/>
            <person name="Koopmann E."/>
            <person name="Kourmpetis Y."/>
            <person name="Kuzniar A."/>
            <person name="Lindquist E."/>
            <person name="Lombard V."/>
            <person name="Maliepaard C."/>
            <person name="Martins N."/>
            <person name="Mehrabi R."/>
            <person name="Nap J.P.H."/>
            <person name="Ponomarenko A."/>
            <person name="Rudd J.J."/>
            <person name="Salamov A."/>
            <person name="Schmutz J."/>
            <person name="Schouten H.J."/>
            <person name="Shapiro H."/>
            <person name="Stergiopoulos I."/>
            <person name="Torriani S.F.F."/>
            <person name="Tu H."/>
            <person name="de Vries R.P."/>
            <person name="Waalwijk C."/>
            <person name="Ware S.B."/>
            <person name="Wiebenga A."/>
            <person name="Zwiers L.-H."/>
            <person name="Oliver R.P."/>
            <person name="Grigoriev I.V."/>
            <person name="Kema G.H.J."/>
        </authorList>
    </citation>
    <scope>NUCLEOTIDE SEQUENCE [LARGE SCALE GENOMIC DNA]</scope>
    <source>
        <strain evidence="2">CBS 115943 / IPO323</strain>
    </source>
</reference>
<organism evidence="1 2">
    <name type="scientific">Zymoseptoria tritici (strain CBS 115943 / IPO323)</name>
    <name type="common">Speckled leaf blotch fungus</name>
    <name type="synonym">Septoria tritici</name>
    <dbReference type="NCBI Taxonomy" id="336722"/>
    <lineage>
        <taxon>Eukaryota</taxon>
        <taxon>Fungi</taxon>
        <taxon>Dikarya</taxon>
        <taxon>Ascomycota</taxon>
        <taxon>Pezizomycotina</taxon>
        <taxon>Dothideomycetes</taxon>
        <taxon>Dothideomycetidae</taxon>
        <taxon>Mycosphaerellales</taxon>
        <taxon>Mycosphaerellaceae</taxon>
        <taxon>Zymoseptoria</taxon>
    </lineage>
</organism>
<dbReference type="InParanoid" id="F9XS30"/>
<sequence>MCRLERKLGPPVRSTACAFGPRPVGREVRRRCVAFDPFISSRQLVPELPMYMPKRPSGQLSAATNETSGSTFYHIILDADDDITPAKKQPIRWRRQGPEGVAMLSRILEPQVLAPLREPRDSPCCQTRSLSSSEENSRRASKCKAIVVKSHLSGDIPSHFRCCGFSISSSVWLVVDLITSRFRKSKSREERERDRPRFLPAHVRVQETYERAVDCCVQWWRTWWRTWWRDDMRGSDEGFDCISDSDSVLRKVTLKEHNTWHHP</sequence>
<dbReference type="RefSeq" id="XP_003846921.1">
    <property type="nucleotide sequence ID" value="XM_003846873.1"/>
</dbReference>
<accession>F9XS30</accession>
<keyword evidence="2" id="KW-1185">Reference proteome</keyword>